<feature type="transmembrane region" description="Helical" evidence="1">
    <location>
        <begin position="50"/>
        <end position="70"/>
    </location>
</feature>
<dbReference type="InterPro" id="IPR007492">
    <property type="entry name" value="LytTR_DNA-bd_dom"/>
</dbReference>
<dbReference type="Gene3D" id="2.40.50.1020">
    <property type="entry name" value="LytTr DNA-binding domain"/>
    <property type="match status" value="1"/>
</dbReference>
<dbReference type="RefSeq" id="WP_149073561.1">
    <property type="nucleotide sequence ID" value="NZ_CP043329.1"/>
</dbReference>
<evidence type="ECO:0000259" key="2">
    <source>
        <dbReference type="SMART" id="SM00850"/>
    </source>
</evidence>
<dbReference type="EMBL" id="CP043329">
    <property type="protein sequence ID" value="QEK50355.1"/>
    <property type="molecule type" value="Genomic_DNA"/>
</dbReference>
<dbReference type="AlphaFoldDB" id="A0A5C0VC68"/>
<evidence type="ECO:0000256" key="1">
    <source>
        <dbReference type="SAM" id="Phobius"/>
    </source>
</evidence>
<dbReference type="KEGG" id="pej:FYC62_00735"/>
<dbReference type="GO" id="GO:0003677">
    <property type="term" value="F:DNA binding"/>
    <property type="evidence" value="ECO:0007669"/>
    <property type="project" value="InterPro"/>
</dbReference>
<feature type="transmembrane region" description="Helical" evidence="1">
    <location>
        <begin position="91"/>
        <end position="112"/>
    </location>
</feature>
<gene>
    <name evidence="3" type="ORF">FYC62_00735</name>
</gene>
<reference evidence="3 4" key="1">
    <citation type="submission" date="2019-08" db="EMBL/GenBank/DDBJ databases">
        <title>Pedobacter sp. nov., isolated from Han river, South Korea.</title>
        <authorList>
            <person name="Lee D.-H."/>
            <person name="Kim Y.-S."/>
            <person name="Hwang E.-M."/>
            <person name="Le Tran T.C."/>
            <person name="Cha C.-J."/>
        </authorList>
    </citation>
    <scope>NUCLEOTIDE SEQUENCE [LARGE SCALE GENOMIC DNA]</scope>
    <source>
        <strain evidence="3 4">CJ43</strain>
    </source>
</reference>
<organism evidence="3 4">
    <name type="scientific">Pedobacter aquae</name>
    <dbReference type="NCBI Taxonomy" id="2605747"/>
    <lineage>
        <taxon>Bacteria</taxon>
        <taxon>Pseudomonadati</taxon>
        <taxon>Bacteroidota</taxon>
        <taxon>Sphingobacteriia</taxon>
        <taxon>Sphingobacteriales</taxon>
        <taxon>Sphingobacteriaceae</taxon>
        <taxon>Pedobacter</taxon>
    </lineage>
</organism>
<keyword evidence="4" id="KW-1185">Reference proteome</keyword>
<evidence type="ECO:0000313" key="4">
    <source>
        <dbReference type="Proteomes" id="UP000323653"/>
    </source>
</evidence>
<keyword evidence="1" id="KW-0472">Membrane</keyword>
<protein>
    <submittedName>
        <fullName evidence="3">LytTR family transcriptional regulator</fullName>
    </submittedName>
</protein>
<evidence type="ECO:0000313" key="3">
    <source>
        <dbReference type="EMBL" id="QEK50355.1"/>
    </source>
</evidence>
<feature type="transmembrane region" description="Helical" evidence="1">
    <location>
        <begin position="20"/>
        <end position="38"/>
    </location>
</feature>
<name>A0A5C0VC68_9SPHI</name>
<sequence length="277" mass="33126">MKSLINLWDQKDGKYLSLGVRLLLALLVSHYLVVVPQTKSFWQIMQQDNYYWAMLFSTFIAAALLQWVHVTTKYLDSRLSWEDNLWKRGGYQILFGVLFVLLLDYLFIRFYFWYFDSDFDASGYMLVEFQIVTIQVLLLNLIYICRHYYLAYHVKKAQSSEEIDVRVSLGDRVLYIKAIEILAIIKRGNVGTIYTTNKTVYNTTESLEQHLKKLPAQDFMRVNRSEIYSRWALKGYHRKQDYSYHLQIKFMPYEPVKCKVSRTKVSSFLNWFHQEEK</sequence>
<dbReference type="SMART" id="SM00850">
    <property type="entry name" value="LytTR"/>
    <property type="match status" value="1"/>
</dbReference>
<feature type="transmembrane region" description="Helical" evidence="1">
    <location>
        <begin position="124"/>
        <end position="145"/>
    </location>
</feature>
<keyword evidence="1" id="KW-1133">Transmembrane helix</keyword>
<feature type="domain" description="HTH LytTR-type" evidence="2">
    <location>
        <begin position="171"/>
        <end position="273"/>
    </location>
</feature>
<accession>A0A5C0VC68</accession>
<dbReference type="Proteomes" id="UP000323653">
    <property type="component" value="Chromosome"/>
</dbReference>
<dbReference type="Pfam" id="PF04397">
    <property type="entry name" value="LytTR"/>
    <property type="match status" value="1"/>
</dbReference>
<proteinExistence type="predicted"/>
<keyword evidence="1" id="KW-0812">Transmembrane</keyword>